<dbReference type="InterPro" id="IPR036390">
    <property type="entry name" value="WH_DNA-bd_sf"/>
</dbReference>
<protein>
    <submittedName>
        <fullName evidence="5">Winged helix-turn-helix transcriptional regulator</fullName>
    </submittedName>
</protein>
<dbReference type="Proteomes" id="UP000662783">
    <property type="component" value="Chromosome"/>
</dbReference>
<evidence type="ECO:0000259" key="4">
    <source>
        <dbReference type="PROSITE" id="PS50995"/>
    </source>
</evidence>
<dbReference type="InterPro" id="IPR036388">
    <property type="entry name" value="WH-like_DNA-bd_sf"/>
</dbReference>
<sequence>MKNIFDLDHQSNNVSAKVYASLEKIHDLIKGYQWETAKNYKLSPLQLNILLFIEHHDKSLCKPAQLAKEFMVSKPTITETLHTLIKKKLVVKEKDKIDTRSSFIRLTKEGEKLNKELNKYPNVLVNAIQQLKNDDQENLLKSNLLLLNQLVSTEKVIPERNCFTCFHYVGNKDDTHKCSLLKKQLETKNLRVDCPEHSTV</sequence>
<gene>
    <name evidence="5" type="ORF">JR347_12050</name>
</gene>
<dbReference type="EMBL" id="CP070608">
    <property type="protein sequence ID" value="QSE96340.1"/>
    <property type="molecule type" value="Genomic_DNA"/>
</dbReference>
<dbReference type="SMART" id="SM00347">
    <property type="entry name" value="HTH_MARR"/>
    <property type="match status" value="1"/>
</dbReference>
<dbReference type="PANTHER" id="PTHR42756:SF1">
    <property type="entry name" value="TRANSCRIPTIONAL REPRESSOR OF EMRAB OPERON"/>
    <property type="match status" value="1"/>
</dbReference>
<accession>A0A974ZZN8</accession>
<dbReference type="SUPFAM" id="SSF46785">
    <property type="entry name" value="Winged helix' DNA-binding domain"/>
    <property type="match status" value="1"/>
</dbReference>
<organism evidence="5 6">
    <name type="scientific">Fulvivirga lutea</name>
    <dbReference type="NCBI Taxonomy" id="2810512"/>
    <lineage>
        <taxon>Bacteria</taxon>
        <taxon>Pseudomonadati</taxon>
        <taxon>Bacteroidota</taxon>
        <taxon>Cytophagia</taxon>
        <taxon>Cytophagales</taxon>
        <taxon>Fulvivirgaceae</taxon>
        <taxon>Fulvivirga</taxon>
    </lineage>
</organism>
<dbReference type="GO" id="GO:0003677">
    <property type="term" value="F:DNA binding"/>
    <property type="evidence" value="ECO:0007669"/>
    <property type="project" value="UniProtKB-KW"/>
</dbReference>
<evidence type="ECO:0000313" key="5">
    <source>
        <dbReference type="EMBL" id="QSE96340.1"/>
    </source>
</evidence>
<dbReference type="AlphaFoldDB" id="A0A974ZZN8"/>
<dbReference type="Pfam" id="PF12802">
    <property type="entry name" value="MarR_2"/>
    <property type="match status" value="1"/>
</dbReference>
<reference evidence="5" key="1">
    <citation type="submission" date="2021-02" db="EMBL/GenBank/DDBJ databases">
        <title>Fulvivirga sp. S481 isolated from sea water.</title>
        <authorList>
            <person name="Bae S.S."/>
            <person name="Baek K."/>
        </authorList>
    </citation>
    <scope>NUCLEOTIDE SEQUENCE</scope>
    <source>
        <strain evidence="5">S481</strain>
    </source>
</reference>
<dbReference type="PANTHER" id="PTHR42756">
    <property type="entry name" value="TRANSCRIPTIONAL REGULATOR, MARR"/>
    <property type="match status" value="1"/>
</dbReference>
<feature type="domain" description="HTH marR-type" evidence="4">
    <location>
        <begin position="15"/>
        <end position="152"/>
    </location>
</feature>
<dbReference type="KEGG" id="fuv:JR347_12050"/>
<dbReference type="GO" id="GO:0003700">
    <property type="term" value="F:DNA-binding transcription factor activity"/>
    <property type="evidence" value="ECO:0007669"/>
    <property type="project" value="InterPro"/>
</dbReference>
<evidence type="ECO:0000313" key="6">
    <source>
        <dbReference type="Proteomes" id="UP000662783"/>
    </source>
</evidence>
<keyword evidence="2" id="KW-0238">DNA-binding</keyword>
<dbReference type="PROSITE" id="PS50995">
    <property type="entry name" value="HTH_MARR_2"/>
    <property type="match status" value="1"/>
</dbReference>
<keyword evidence="1" id="KW-0805">Transcription regulation</keyword>
<name>A0A974ZZN8_9BACT</name>
<keyword evidence="3" id="KW-0804">Transcription</keyword>
<dbReference type="RefSeq" id="WP_205720856.1">
    <property type="nucleotide sequence ID" value="NZ_CP070608.1"/>
</dbReference>
<dbReference type="Gene3D" id="1.10.10.10">
    <property type="entry name" value="Winged helix-like DNA-binding domain superfamily/Winged helix DNA-binding domain"/>
    <property type="match status" value="1"/>
</dbReference>
<evidence type="ECO:0000256" key="1">
    <source>
        <dbReference type="ARBA" id="ARBA00023015"/>
    </source>
</evidence>
<keyword evidence="6" id="KW-1185">Reference proteome</keyword>
<evidence type="ECO:0000256" key="2">
    <source>
        <dbReference type="ARBA" id="ARBA00023125"/>
    </source>
</evidence>
<dbReference type="InterPro" id="IPR000835">
    <property type="entry name" value="HTH_MarR-typ"/>
</dbReference>
<evidence type="ECO:0000256" key="3">
    <source>
        <dbReference type="ARBA" id="ARBA00023163"/>
    </source>
</evidence>
<proteinExistence type="predicted"/>